<dbReference type="InterPro" id="IPR002060">
    <property type="entry name" value="Squ/phyt_synthse"/>
</dbReference>
<evidence type="ECO:0000313" key="1">
    <source>
        <dbReference type="EMBL" id="EEF58107.1"/>
    </source>
</evidence>
<dbReference type="InterPro" id="IPR008949">
    <property type="entry name" value="Isoprenoid_synthase_dom_sf"/>
</dbReference>
<organism evidence="1 2">
    <name type="scientific">Pedosphaera parvula (strain Ellin514)</name>
    <dbReference type="NCBI Taxonomy" id="320771"/>
    <lineage>
        <taxon>Bacteria</taxon>
        <taxon>Pseudomonadati</taxon>
        <taxon>Verrucomicrobiota</taxon>
        <taxon>Pedosphaerae</taxon>
        <taxon>Pedosphaerales</taxon>
        <taxon>Pedosphaeraceae</taxon>
        <taxon>Pedosphaera</taxon>
    </lineage>
</organism>
<accession>B9XQ10</accession>
<dbReference type="Pfam" id="PF00494">
    <property type="entry name" value="SQS_PSY"/>
    <property type="match status" value="1"/>
</dbReference>
<reference evidence="1 2" key="1">
    <citation type="journal article" date="2011" name="J. Bacteriol.">
        <title>Genome sequence of 'Pedosphaera parvula' Ellin514, an aerobic Verrucomicrobial isolate from pasture soil.</title>
        <authorList>
            <person name="Kant R."/>
            <person name="van Passel M.W."/>
            <person name="Sangwan P."/>
            <person name="Palva A."/>
            <person name="Lucas S."/>
            <person name="Copeland A."/>
            <person name="Lapidus A."/>
            <person name="Glavina Del Rio T."/>
            <person name="Dalin E."/>
            <person name="Tice H."/>
            <person name="Bruce D."/>
            <person name="Goodwin L."/>
            <person name="Pitluck S."/>
            <person name="Chertkov O."/>
            <person name="Larimer F.W."/>
            <person name="Land M.L."/>
            <person name="Hauser L."/>
            <person name="Brettin T.S."/>
            <person name="Detter J.C."/>
            <person name="Han S."/>
            <person name="de Vos W.M."/>
            <person name="Janssen P.H."/>
            <person name="Smidt H."/>
        </authorList>
    </citation>
    <scope>NUCLEOTIDE SEQUENCE [LARGE SCALE GENOMIC DNA]</scope>
    <source>
        <strain evidence="1 2">Ellin514</strain>
    </source>
</reference>
<sequence length="292" mass="32917">MTDTIADTEIVPSEQRLKALSDLRGRILGTSKERLKFEEIAVKQGSAAERAALERCEEALKVLEDFEAEDVKRVRMVLDTITSGQELDLQRFAGASKGRIVALRVDAELDDYTYRVAGCVGEFWTKMCRAHLFPKAAIDEELLLKNGVRFGKGLQLVNILRDLPADLSHGRCYMPSERLAQIGLNPGDLLESKNETKFRQLYNEYLGVAESHLAAGWAYTNMLPKGCVRVRLACAWPILIGMQTIAKLKTENVLDPRQRIKISRAEVKQLMMRSVLAYPWPPAWKRLFPAAN</sequence>
<gene>
    <name evidence="1" type="ORF">Cflav_PD1346</name>
</gene>
<comment type="caution">
    <text evidence="1">The sequence shown here is derived from an EMBL/GenBank/DDBJ whole genome shotgun (WGS) entry which is preliminary data.</text>
</comment>
<dbReference type="PANTHER" id="PTHR31480">
    <property type="entry name" value="BIFUNCTIONAL LYCOPENE CYCLASE/PHYTOENE SYNTHASE"/>
    <property type="match status" value="1"/>
</dbReference>
<dbReference type="SUPFAM" id="SSF48576">
    <property type="entry name" value="Terpenoid synthases"/>
    <property type="match status" value="1"/>
</dbReference>
<dbReference type="AlphaFoldDB" id="B9XQ10"/>
<evidence type="ECO:0000313" key="2">
    <source>
        <dbReference type="Proteomes" id="UP000003688"/>
    </source>
</evidence>
<dbReference type="Gene3D" id="1.10.600.10">
    <property type="entry name" value="Farnesyl Diphosphate Synthase"/>
    <property type="match status" value="1"/>
</dbReference>
<protein>
    <submittedName>
        <fullName evidence="1">Squalene/phytoene synthase</fullName>
    </submittedName>
</protein>
<dbReference type="EMBL" id="ABOX02000050">
    <property type="protein sequence ID" value="EEF58107.1"/>
    <property type="molecule type" value="Genomic_DNA"/>
</dbReference>
<name>B9XQ10_PEDPL</name>
<keyword evidence="2" id="KW-1185">Reference proteome</keyword>
<dbReference type="GO" id="GO:0016765">
    <property type="term" value="F:transferase activity, transferring alkyl or aryl (other than methyl) groups"/>
    <property type="evidence" value="ECO:0007669"/>
    <property type="project" value="UniProtKB-ARBA"/>
</dbReference>
<proteinExistence type="predicted"/>
<dbReference type="Proteomes" id="UP000003688">
    <property type="component" value="Unassembled WGS sequence"/>
</dbReference>
<dbReference type="STRING" id="320771.Cflav_PD1346"/>